<evidence type="ECO:0000256" key="4">
    <source>
        <dbReference type="ARBA" id="ARBA00023251"/>
    </source>
</evidence>
<evidence type="ECO:0000256" key="1">
    <source>
        <dbReference type="ARBA" id="ARBA00001526"/>
    </source>
</evidence>
<accession>I2F7K1</accession>
<dbReference type="PANTHER" id="PTHR46825">
    <property type="entry name" value="D-ALANYL-D-ALANINE-CARBOXYPEPTIDASE/ENDOPEPTIDASE AMPH"/>
    <property type="match status" value="1"/>
</dbReference>
<keyword evidence="4 5" id="KW-0046">Antibiotic resistance</keyword>
<dbReference type="EMBL" id="CP003532">
    <property type="protein sequence ID" value="AFK07904.1"/>
    <property type="molecule type" value="Genomic_DNA"/>
</dbReference>
<name>I2F7K1_9BACT</name>
<dbReference type="SUPFAM" id="SSF56601">
    <property type="entry name" value="beta-lactamase/transpeptidase-like"/>
    <property type="match status" value="1"/>
</dbReference>
<gene>
    <name evidence="7" type="ORF">Theba_2275</name>
</gene>
<evidence type="ECO:0000256" key="5">
    <source>
        <dbReference type="RuleBase" id="RU361140"/>
    </source>
</evidence>
<dbReference type="GO" id="GO:0046677">
    <property type="term" value="P:response to antibiotic"/>
    <property type="evidence" value="ECO:0007669"/>
    <property type="project" value="UniProtKB-UniRule"/>
</dbReference>
<dbReference type="GO" id="GO:0017001">
    <property type="term" value="P:antibiotic catabolic process"/>
    <property type="evidence" value="ECO:0007669"/>
    <property type="project" value="InterPro"/>
</dbReference>
<proteinExistence type="inferred from homology"/>
<dbReference type="Proteomes" id="UP000002881">
    <property type="component" value="Chromosome"/>
</dbReference>
<dbReference type="PANTHER" id="PTHR46825:SF9">
    <property type="entry name" value="BETA-LACTAMASE-RELATED DOMAIN-CONTAINING PROTEIN"/>
    <property type="match status" value="1"/>
</dbReference>
<evidence type="ECO:0000313" key="7">
    <source>
        <dbReference type="EMBL" id="AFK07904.1"/>
    </source>
</evidence>
<comment type="similarity">
    <text evidence="2 5">Belongs to the class-C beta-lactamase family.</text>
</comment>
<dbReference type="Pfam" id="PF00144">
    <property type="entry name" value="Beta-lactamase"/>
    <property type="match status" value="1"/>
</dbReference>
<comment type="catalytic activity">
    <reaction evidence="1 5">
        <text>a beta-lactam + H2O = a substituted beta-amino acid</text>
        <dbReference type="Rhea" id="RHEA:20401"/>
        <dbReference type="ChEBI" id="CHEBI:15377"/>
        <dbReference type="ChEBI" id="CHEBI:35627"/>
        <dbReference type="ChEBI" id="CHEBI:140347"/>
        <dbReference type="EC" id="3.5.2.6"/>
    </reaction>
</comment>
<sequence length="362" mass="40014" precursor="true">MKGISLLLLLFLGSFLLGTTIDDALLESIEALVAETAESKSIPGLSLSVRVGDVITVFDYGYANLEHQIPVTKDSIFEIGSISKTITAVGILQLRERGLIDLDDTIEPFFRDFPRAGEITVRDLLQHSSGIHELTDIEEFSNNMRRDWSPQELIEITSEFELDFAPGTSAQYSNINFILLGLIIEELTGIPYDEYIADNILGPLGMGNSMLGSRKTLVYGRASGYRLSEGVLENAEYESLVSPFASGAMISTSEDLVKLTRVFTPDLLLSKQSIDEMISQTVLRNGELWPNDKSMTYGLGLDMLYFFDRFVPGKTGGISGFNSYFLYLPDRDLAVAVTANLDDSLREIVLLAMEVADLLRSN</sequence>
<dbReference type="KEGG" id="mpg:Theba_2275"/>
<evidence type="ECO:0000256" key="3">
    <source>
        <dbReference type="ARBA" id="ARBA00022801"/>
    </source>
</evidence>
<dbReference type="Gene3D" id="3.40.710.10">
    <property type="entry name" value="DD-peptidase/beta-lactamase superfamily"/>
    <property type="match status" value="1"/>
</dbReference>
<dbReference type="AlphaFoldDB" id="I2F7K1"/>
<dbReference type="STRING" id="660470.Theba_2275"/>
<dbReference type="GO" id="GO:0008800">
    <property type="term" value="F:beta-lactamase activity"/>
    <property type="evidence" value="ECO:0007669"/>
    <property type="project" value="UniProtKB-UniRule"/>
</dbReference>
<dbReference type="GeneID" id="87108000"/>
<protein>
    <recommendedName>
        <fullName evidence="5">Beta-lactamase</fullName>
        <ecNumber evidence="5">3.5.2.6</ecNumber>
    </recommendedName>
</protein>
<dbReference type="HOGENOM" id="CLU_020027_2_1_0"/>
<reference evidence="7 8" key="1">
    <citation type="journal article" date="2012" name="Genome Biol. Evol.">
        <title>Genome Sequence of the Mesophilic Thermotogales Bacterium Mesotoga prima MesG1.Ag.4.2 Reveals the Largest Thermotogales Genome To Date.</title>
        <authorList>
            <person name="Zhaxybayeva O."/>
            <person name="Swithers K.S."/>
            <person name="Foght J."/>
            <person name="Green A.G."/>
            <person name="Bruce D."/>
            <person name="Detter C."/>
            <person name="Han S."/>
            <person name="Teshima H."/>
            <person name="Han J."/>
            <person name="Woyke T."/>
            <person name="Pitluck S."/>
            <person name="Nolan M."/>
            <person name="Ivanova N."/>
            <person name="Pati A."/>
            <person name="Land M.L."/>
            <person name="Dlutek M."/>
            <person name="Doolittle W.F."/>
            <person name="Noll K.M."/>
            <person name="Nesbo C.L."/>
        </authorList>
    </citation>
    <scope>NUCLEOTIDE SEQUENCE [LARGE SCALE GENOMIC DNA]</scope>
    <source>
        <strain evidence="8">mesG1.Ag.4.2</strain>
    </source>
</reference>
<feature type="domain" description="Beta-lactamase-related" evidence="6">
    <location>
        <begin position="30"/>
        <end position="354"/>
    </location>
</feature>
<keyword evidence="3 5" id="KW-0378">Hydrolase</keyword>
<dbReference type="InterPro" id="IPR001466">
    <property type="entry name" value="Beta-lactam-related"/>
</dbReference>
<dbReference type="InterPro" id="IPR001586">
    <property type="entry name" value="Beta-lactam_class-C_AS"/>
</dbReference>
<evidence type="ECO:0000259" key="6">
    <source>
        <dbReference type="Pfam" id="PF00144"/>
    </source>
</evidence>
<organism evidence="7 8">
    <name type="scientific">Mesotoga prima MesG1.Ag.4.2</name>
    <dbReference type="NCBI Taxonomy" id="660470"/>
    <lineage>
        <taxon>Bacteria</taxon>
        <taxon>Thermotogati</taxon>
        <taxon>Thermotogota</taxon>
        <taxon>Thermotogae</taxon>
        <taxon>Kosmotogales</taxon>
        <taxon>Kosmotogaceae</taxon>
        <taxon>Mesotoga</taxon>
    </lineage>
</organism>
<dbReference type="InterPro" id="IPR050491">
    <property type="entry name" value="AmpC-like"/>
</dbReference>
<dbReference type="eggNOG" id="COG1680">
    <property type="taxonomic scope" value="Bacteria"/>
</dbReference>
<evidence type="ECO:0000313" key="8">
    <source>
        <dbReference type="Proteomes" id="UP000002881"/>
    </source>
</evidence>
<dbReference type="RefSeq" id="WP_014731663.1">
    <property type="nucleotide sequence ID" value="NC_017934.1"/>
</dbReference>
<dbReference type="InterPro" id="IPR012338">
    <property type="entry name" value="Beta-lactam/transpept-like"/>
</dbReference>
<keyword evidence="8" id="KW-1185">Reference proteome</keyword>
<dbReference type="EC" id="3.5.2.6" evidence="5"/>
<dbReference type="PROSITE" id="PS00336">
    <property type="entry name" value="BETA_LACTAMASE_C"/>
    <property type="match status" value="1"/>
</dbReference>
<dbReference type="GO" id="GO:0030288">
    <property type="term" value="C:outer membrane-bounded periplasmic space"/>
    <property type="evidence" value="ECO:0007669"/>
    <property type="project" value="InterPro"/>
</dbReference>
<evidence type="ECO:0000256" key="2">
    <source>
        <dbReference type="ARBA" id="ARBA00007840"/>
    </source>
</evidence>